<accession>A0AAV3UKG4</accession>
<name>A0AAV3UKG4_9EURY</name>
<comment type="caution">
    <text evidence="2">The sequence shown here is derived from an EMBL/GenBank/DDBJ whole genome shotgun (WGS) entry which is preliminary data.</text>
</comment>
<proteinExistence type="predicted"/>
<keyword evidence="1" id="KW-1133">Transmembrane helix</keyword>
<gene>
    <name evidence="2" type="ORF">GCM10025751_34570</name>
</gene>
<dbReference type="RefSeq" id="WP_227774529.1">
    <property type="nucleotide sequence ID" value="NZ_BAABKX010000015.1"/>
</dbReference>
<protein>
    <submittedName>
        <fullName evidence="2">NADH-quinone oxidoreductase subunit J</fullName>
    </submittedName>
</protein>
<dbReference type="GeneID" id="68614680"/>
<keyword evidence="1" id="KW-0472">Membrane</keyword>
<dbReference type="Proteomes" id="UP001501729">
    <property type="component" value="Unassembled WGS sequence"/>
</dbReference>
<evidence type="ECO:0000313" key="3">
    <source>
        <dbReference type="Proteomes" id="UP001501729"/>
    </source>
</evidence>
<feature type="transmembrane region" description="Helical" evidence="1">
    <location>
        <begin position="71"/>
        <end position="94"/>
    </location>
</feature>
<evidence type="ECO:0000313" key="2">
    <source>
        <dbReference type="EMBL" id="GAA5055218.1"/>
    </source>
</evidence>
<reference evidence="2 3" key="1">
    <citation type="journal article" date="2019" name="Int. J. Syst. Evol. Microbiol.">
        <title>The Global Catalogue of Microorganisms (GCM) 10K type strain sequencing project: providing services to taxonomists for standard genome sequencing and annotation.</title>
        <authorList>
            <consortium name="The Broad Institute Genomics Platform"/>
            <consortium name="The Broad Institute Genome Sequencing Center for Infectious Disease"/>
            <person name="Wu L."/>
            <person name="Ma J."/>
        </authorList>
    </citation>
    <scope>NUCLEOTIDE SEQUENCE [LARGE SCALE GENOMIC DNA]</scope>
    <source>
        <strain evidence="2 3">JCM 17504</strain>
    </source>
</reference>
<dbReference type="EMBL" id="BAABKX010000015">
    <property type="protein sequence ID" value="GAA5055218.1"/>
    <property type="molecule type" value="Genomic_DNA"/>
</dbReference>
<keyword evidence="3" id="KW-1185">Reference proteome</keyword>
<organism evidence="2 3">
    <name type="scientific">Haladaptatus pallidirubidus</name>
    <dbReference type="NCBI Taxonomy" id="1008152"/>
    <lineage>
        <taxon>Archaea</taxon>
        <taxon>Methanobacteriati</taxon>
        <taxon>Methanobacteriota</taxon>
        <taxon>Stenosarchaea group</taxon>
        <taxon>Halobacteria</taxon>
        <taxon>Halobacteriales</taxon>
        <taxon>Haladaptataceae</taxon>
        <taxon>Haladaptatus</taxon>
    </lineage>
</organism>
<sequence>MTSKPRLHDTSSMLPGIVAVALFGILAVVFLGASFGDAAGFPSGAGITASIGYAMFNITSVEGQNIIPSEGFLVAFLIIALVLDAALDGAVLLATRESEGDADNRRVVADGGTTGGDDE</sequence>
<evidence type="ECO:0000256" key="1">
    <source>
        <dbReference type="SAM" id="Phobius"/>
    </source>
</evidence>
<feature type="transmembrane region" description="Helical" evidence="1">
    <location>
        <begin position="39"/>
        <end position="59"/>
    </location>
</feature>
<keyword evidence="1" id="KW-0812">Transmembrane</keyword>
<feature type="transmembrane region" description="Helical" evidence="1">
    <location>
        <begin position="12"/>
        <end position="33"/>
    </location>
</feature>
<dbReference type="AlphaFoldDB" id="A0AAV3UKG4"/>